<comment type="caution">
    <text evidence="1">The sequence shown here is derived from an EMBL/GenBank/DDBJ whole genome shotgun (WGS) entry which is preliminary data.</text>
</comment>
<sequence length="148" mass="16431">MRPTISLLTLIWLLIASSVTLAEVLSTREDIRKQTGSFMDMIASGRIVAAYSSLRPYLGVDSGAYDDSAKEAATYFQQVRQQAGEPVGSSHVATEIIASDFTRETWLQKFEAAAIAWRFTYYQPDVSGWKLVGVSYSTELGDLYRTAE</sequence>
<proteinExistence type="predicted"/>
<dbReference type="EMBL" id="JASSQD010000001">
    <property type="protein sequence ID" value="MDK9556696.1"/>
    <property type="molecule type" value="Genomic_DNA"/>
</dbReference>
<reference evidence="1 2" key="1">
    <citation type="submission" date="2023-05" db="EMBL/GenBank/DDBJ databases">
        <title>Marinobacter albus sp. nov., a marine bacterium isolated from sand in a coastal intertidal zone of huludao.</title>
        <authorList>
            <person name="Deng T."/>
        </authorList>
    </citation>
    <scope>NUCLEOTIDE SEQUENCE [LARGE SCALE GENOMIC DNA]</scope>
    <source>
        <strain evidence="1 2">M216</strain>
    </source>
</reference>
<organism evidence="1 2">
    <name type="scientific">Marinobacter albus</name>
    <dbReference type="NCBI Taxonomy" id="3030833"/>
    <lineage>
        <taxon>Bacteria</taxon>
        <taxon>Pseudomonadati</taxon>
        <taxon>Pseudomonadota</taxon>
        <taxon>Gammaproteobacteria</taxon>
        <taxon>Pseudomonadales</taxon>
        <taxon>Marinobacteraceae</taxon>
        <taxon>Marinobacter</taxon>
    </lineage>
</organism>
<dbReference type="Proteomes" id="UP001223547">
    <property type="component" value="Unassembled WGS sequence"/>
</dbReference>
<keyword evidence="2" id="KW-1185">Reference proteome</keyword>
<name>A0ABT7H8L1_9GAMM</name>
<evidence type="ECO:0008006" key="3">
    <source>
        <dbReference type="Google" id="ProtNLM"/>
    </source>
</evidence>
<accession>A0ABT7H8L1</accession>
<dbReference type="RefSeq" id="WP_219866801.1">
    <property type="nucleotide sequence ID" value="NZ_JASSQD010000001.1"/>
</dbReference>
<evidence type="ECO:0000313" key="1">
    <source>
        <dbReference type="EMBL" id="MDK9556696.1"/>
    </source>
</evidence>
<gene>
    <name evidence="1" type="ORF">QQF73_03595</name>
</gene>
<evidence type="ECO:0000313" key="2">
    <source>
        <dbReference type="Proteomes" id="UP001223547"/>
    </source>
</evidence>
<protein>
    <recommendedName>
        <fullName evidence="3">DUF4019 domain-containing protein</fullName>
    </recommendedName>
</protein>